<dbReference type="EMBL" id="SIHJ01000001">
    <property type="protein sequence ID" value="TWT37540.1"/>
    <property type="molecule type" value="Genomic_DNA"/>
</dbReference>
<dbReference type="PANTHER" id="PTHR21237">
    <property type="entry name" value="GRPE PROTEIN"/>
    <property type="match status" value="1"/>
</dbReference>
<evidence type="ECO:0000256" key="9">
    <source>
        <dbReference type="ARBA" id="ARBA00076414"/>
    </source>
</evidence>
<dbReference type="GO" id="GO:0006457">
    <property type="term" value="P:protein folding"/>
    <property type="evidence" value="ECO:0007669"/>
    <property type="project" value="InterPro"/>
</dbReference>
<protein>
    <recommendedName>
        <fullName evidence="8 10">Protein GrpE</fullName>
    </recommendedName>
    <alternativeName>
        <fullName evidence="9 10">HSP-70 cofactor</fullName>
    </alternativeName>
</protein>
<dbReference type="NCBIfam" id="NF010738">
    <property type="entry name" value="PRK14140.1"/>
    <property type="match status" value="1"/>
</dbReference>
<evidence type="ECO:0000256" key="12">
    <source>
        <dbReference type="RuleBase" id="RU004478"/>
    </source>
</evidence>
<keyword evidence="5 10" id="KW-0346">Stress response</keyword>
<dbReference type="HAMAP" id="MF_01151">
    <property type="entry name" value="GrpE"/>
    <property type="match status" value="1"/>
</dbReference>
<evidence type="ECO:0000256" key="8">
    <source>
        <dbReference type="ARBA" id="ARBA00072274"/>
    </source>
</evidence>
<dbReference type="Gene3D" id="3.90.20.20">
    <property type="match status" value="1"/>
</dbReference>
<keyword evidence="15" id="KW-1185">Reference proteome</keyword>
<evidence type="ECO:0000256" key="1">
    <source>
        <dbReference type="ARBA" id="ARBA00004496"/>
    </source>
</evidence>
<gene>
    <name evidence="10" type="primary">grpE</name>
    <name evidence="14" type="ORF">KOR34_24930</name>
</gene>
<dbReference type="InterPro" id="IPR009012">
    <property type="entry name" value="GrpE_head"/>
</dbReference>
<evidence type="ECO:0000256" key="7">
    <source>
        <dbReference type="ARBA" id="ARBA00053401"/>
    </source>
</evidence>
<evidence type="ECO:0000256" key="10">
    <source>
        <dbReference type="HAMAP-Rule" id="MF_01151"/>
    </source>
</evidence>
<comment type="caution">
    <text evidence="14">The sequence shown here is derived from an EMBL/GenBank/DDBJ whole genome shotgun (WGS) entry which is preliminary data.</text>
</comment>
<dbReference type="InterPro" id="IPR000740">
    <property type="entry name" value="GrpE"/>
</dbReference>
<dbReference type="SUPFAM" id="SSF58014">
    <property type="entry name" value="Coiled-coil domain of nucleotide exchange factor GrpE"/>
    <property type="match status" value="1"/>
</dbReference>
<dbReference type="PANTHER" id="PTHR21237:SF23">
    <property type="entry name" value="GRPE PROTEIN HOMOLOG, MITOCHONDRIAL"/>
    <property type="match status" value="1"/>
</dbReference>
<dbReference type="Pfam" id="PF01025">
    <property type="entry name" value="GrpE"/>
    <property type="match status" value="1"/>
</dbReference>
<dbReference type="Gene3D" id="2.30.22.10">
    <property type="entry name" value="Head domain of nucleotide exchange factor GrpE"/>
    <property type="match status" value="1"/>
</dbReference>
<dbReference type="InterPro" id="IPR013805">
    <property type="entry name" value="GrpE_CC"/>
</dbReference>
<feature type="compositionally biased region" description="Acidic residues" evidence="13">
    <location>
        <begin position="8"/>
        <end position="21"/>
    </location>
</feature>
<evidence type="ECO:0000313" key="15">
    <source>
        <dbReference type="Proteomes" id="UP000316714"/>
    </source>
</evidence>
<evidence type="ECO:0000256" key="4">
    <source>
        <dbReference type="ARBA" id="ARBA00022490"/>
    </source>
</evidence>
<dbReference type="GO" id="GO:0000774">
    <property type="term" value="F:adenyl-nucleotide exchange factor activity"/>
    <property type="evidence" value="ECO:0007669"/>
    <property type="project" value="InterPro"/>
</dbReference>
<dbReference type="GO" id="GO:0051082">
    <property type="term" value="F:unfolded protein binding"/>
    <property type="evidence" value="ECO:0007669"/>
    <property type="project" value="TreeGrafter"/>
</dbReference>
<evidence type="ECO:0000256" key="3">
    <source>
        <dbReference type="ARBA" id="ARBA00011738"/>
    </source>
</evidence>
<dbReference type="Proteomes" id="UP000316714">
    <property type="component" value="Unassembled WGS sequence"/>
</dbReference>
<comment type="subunit">
    <text evidence="3 10">Homodimer.</text>
</comment>
<keyword evidence="4 10" id="KW-0963">Cytoplasm</keyword>
<dbReference type="GO" id="GO:0042803">
    <property type="term" value="F:protein homodimerization activity"/>
    <property type="evidence" value="ECO:0007669"/>
    <property type="project" value="InterPro"/>
</dbReference>
<keyword evidence="6 10" id="KW-0143">Chaperone</keyword>
<evidence type="ECO:0000256" key="6">
    <source>
        <dbReference type="ARBA" id="ARBA00023186"/>
    </source>
</evidence>
<evidence type="ECO:0000256" key="13">
    <source>
        <dbReference type="SAM" id="MobiDB-lite"/>
    </source>
</evidence>
<organism evidence="14 15">
    <name type="scientific">Posidoniimonas corsicana</name>
    <dbReference type="NCBI Taxonomy" id="1938618"/>
    <lineage>
        <taxon>Bacteria</taxon>
        <taxon>Pseudomonadati</taxon>
        <taxon>Planctomycetota</taxon>
        <taxon>Planctomycetia</taxon>
        <taxon>Pirellulales</taxon>
        <taxon>Lacipirellulaceae</taxon>
        <taxon>Posidoniimonas</taxon>
    </lineage>
</organism>
<proteinExistence type="inferred from homology"/>
<evidence type="ECO:0000256" key="2">
    <source>
        <dbReference type="ARBA" id="ARBA00009054"/>
    </source>
</evidence>
<evidence type="ECO:0000256" key="5">
    <source>
        <dbReference type="ARBA" id="ARBA00023016"/>
    </source>
</evidence>
<evidence type="ECO:0000313" key="14">
    <source>
        <dbReference type="EMBL" id="TWT37540.1"/>
    </source>
</evidence>
<name>A0A5C5VHX2_9BACT</name>
<dbReference type="PRINTS" id="PR00773">
    <property type="entry name" value="GRPEPROTEIN"/>
</dbReference>
<dbReference type="PROSITE" id="PS01071">
    <property type="entry name" value="GRPE"/>
    <property type="match status" value="1"/>
</dbReference>
<accession>A0A5C5VHX2</accession>
<dbReference type="AlphaFoldDB" id="A0A5C5VHX2"/>
<dbReference type="SUPFAM" id="SSF51064">
    <property type="entry name" value="Head domain of nucleotide exchange factor GrpE"/>
    <property type="match status" value="1"/>
</dbReference>
<dbReference type="GO" id="GO:0005737">
    <property type="term" value="C:cytoplasm"/>
    <property type="evidence" value="ECO:0007669"/>
    <property type="project" value="UniProtKB-SubCell"/>
</dbReference>
<dbReference type="RefSeq" id="WP_146564873.1">
    <property type="nucleotide sequence ID" value="NZ_SIHJ01000001.1"/>
</dbReference>
<dbReference type="GO" id="GO:0051087">
    <property type="term" value="F:protein-folding chaperone binding"/>
    <property type="evidence" value="ECO:0007669"/>
    <property type="project" value="InterPro"/>
</dbReference>
<feature type="region of interest" description="Disordered" evidence="13">
    <location>
        <begin position="1"/>
        <end position="33"/>
    </location>
</feature>
<comment type="similarity">
    <text evidence="2 10 12">Belongs to the GrpE family.</text>
</comment>
<dbReference type="FunFam" id="2.30.22.10:FF:000001">
    <property type="entry name" value="Protein GrpE"/>
    <property type="match status" value="1"/>
</dbReference>
<reference evidence="14 15" key="1">
    <citation type="submission" date="2019-02" db="EMBL/GenBank/DDBJ databases">
        <title>Deep-cultivation of Planctomycetes and their phenomic and genomic characterization uncovers novel biology.</title>
        <authorList>
            <person name="Wiegand S."/>
            <person name="Jogler M."/>
            <person name="Boedeker C."/>
            <person name="Pinto D."/>
            <person name="Vollmers J."/>
            <person name="Rivas-Marin E."/>
            <person name="Kohn T."/>
            <person name="Peeters S.H."/>
            <person name="Heuer A."/>
            <person name="Rast P."/>
            <person name="Oberbeckmann S."/>
            <person name="Bunk B."/>
            <person name="Jeske O."/>
            <person name="Meyerdierks A."/>
            <person name="Storesund J.E."/>
            <person name="Kallscheuer N."/>
            <person name="Luecker S."/>
            <person name="Lage O.M."/>
            <person name="Pohl T."/>
            <person name="Merkel B.J."/>
            <person name="Hornburger P."/>
            <person name="Mueller R.-W."/>
            <person name="Bruemmer F."/>
            <person name="Labrenz M."/>
            <person name="Spormann A.M."/>
            <person name="Op Den Camp H."/>
            <person name="Overmann J."/>
            <person name="Amann R."/>
            <person name="Jetten M.S.M."/>
            <person name="Mascher T."/>
            <person name="Medema M.H."/>
            <person name="Devos D.P."/>
            <person name="Kaster A.-K."/>
            <person name="Ovreas L."/>
            <person name="Rohde M."/>
            <person name="Galperin M.Y."/>
            <person name="Jogler C."/>
        </authorList>
    </citation>
    <scope>NUCLEOTIDE SEQUENCE [LARGE SCALE GENOMIC DNA]</scope>
    <source>
        <strain evidence="14 15">KOR34</strain>
    </source>
</reference>
<dbReference type="OrthoDB" id="9812586at2"/>
<sequence>MAEKEQPNEEGLDVTVEDIQLDDAGQPAEPTPEDQLAAANDRILRLQAEVQNQISRGARQLQEERKYAALPLARDLLPVLDNVDRAIESAEKEGQTGGLLEGIKLVRQQLVTTLTQHKCEPIEAAGQPFNPDFHEAILQQPSDDAPAGSVVQDVQTGYKMHDRVVRASQVIVSSGPASADA</sequence>
<comment type="subcellular location">
    <subcellularLocation>
        <location evidence="1 10">Cytoplasm</location>
    </subcellularLocation>
</comment>
<dbReference type="CDD" id="cd00446">
    <property type="entry name" value="GrpE"/>
    <property type="match status" value="1"/>
</dbReference>
<comment type="function">
    <text evidence="7 10 11">Participates actively in the response to hyperosmotic and heat shock by preventing the aggregation of stress-denatured proteins, in association with DnaK and GrpE. It is the nucleotide exchange factor for DnaK and may function as a thermosensor. Unfolded proteins bind initially to DnaJ; upon interaction with the DnaJ-bound protein, DnaK hydrolyzes its bound ATP, resulting in the formation of a stable complex. GrpE releases ADP from DnaK; ATP binding to DnaK triggers the release of the substrate protein, thus completing the reaction cycle. Several rounds of ATP-dependent interactions between DnaJ, DnaK and GrpE are required for fully efficient folding.</text>
</comment>
<evidence type="ECO:0000256" key="11">
    <source>
        <dbReference type="RuleBase" id="RU000639"/>
    </source>
</evidence>